<dbReference type="Proteomes" id="UP000314294">
    <property type="component" value="Unassembled WGS sequence"/>
</dbReference>
<reference evidence="2 3" key="1">
    <citation type="submission" date="2019-03" db="EMBL/GenBank/DDBJ databases">
        <title>First draft genome of Liparis tanakae, snailfish: a comprehensive survey of snailfish specific genes.</title>
        <authorList>
            <person name="Kim W."/>
            <person name="Song I."/>
            <person name="Jeong J.-H."/>
            <person name="Kim D."/>
            <person name="Kim S."/>
            <person name="Ryu S."/>
            <person name="Song J.Y."/>
            <person name="Lee S.K."/>
        </authorList>
    </citation>
    <scope>NUCLEOTIDE SEQUENCE [LARGE SCALE GENOMIC DNA]</scope>
    <source>
        <tissue evidence="2">Muscle</tissue>
    </source>
</reference>
<feature type="compositionally biased region" description="Acidic residues" evidence="1">
    <location>
        <begin position="60"/>
        <end position="71"/>
    </location>
</feature>
<evidence type="ECO:0000313" key="3">
    <source>
        <dbReference type="Proteomes" id="UP000314294"/>
    </source>
</evidence>
<comment type="caution">
    <text evidence="2">The sequence shown here is derived from an EMBL/GenBank/DDBJ whole genome shotgun (WGS) entry which is preliminary data.</text>
</comment>
<proteinExistence type="predicted"/>
<dbReference type="EMBL" id="SRLO01000104">
    <property type="protein sequence ID" value="TNN75336.1"/>
    <property type="molecule type" value="Genomic_DNA"/>
</dbReference>
<feature type="compositionally biased region" description="Low complexity" evidence="1">
    <location>
        <begin position="41"/>
        <end position="59"/>
    </location>
</feature>
<protein>
    <submittedName>
        <fullName evidence="2">Uncharacterized protein</fullName>
    </submittedName>
</protein>
<accession>A0A4Z2IBH5</accession>
<name>A0A4Z2IBH5_9TELE</name>
<dbReference type="AlphaFoldDB" id="A0A4Z2IBH5"/>
<evidence type="ECO:0000256" key="1">
    <source>
        <dbReference type="SAM" id="MobiDB-lite"/>
    </source>
</evidence>
<sequence>MKPIANPGTREGRLSGALSVLPDIKGQVYYLPDDLPHDLPDNLPAGLSASGLSESVASLESEESESDESEPDPVCLDTDLLLRGFWGETLQDLQQTQTRQGCPRGRGRRLWSSNEGVTVCRETFKQDSSRHEIFLDYIEQ</sequence>
<organism evidence="2 3">
    <name type="scientific">Liparis tanakae</name>
    <name type="common">Tanaka's snailfish</name>
    <dbReference type="NCBI Taxonomy" id="230148"/>
    <lineage>
        <taxon>Eukaryota</taxon>
        <taxon>Metazoa</taxon>
        <taxon>Chordata</taxon>
        <taxon>Craniata</taxon>
        <taxon>Vertebrata</taxon>
        <taxon>Euteleostomi</taxon>
        <taxon>Actinopterygii</taxon>
        <taxon>Neopterygii</taxon>
        <taxon>Teleostei</taxon>
        <taxon>Neoteleostei</taxon>
        <taxon>Acanthomorphata</taxon>
        <taxon>Eupercaria</taxon>
        <taxon>Perciformes</taxon>
        <taxon>Cottioidei</taxon>
        <taxon>Cottales</taxon>
        <taxon>Liparidae</taxon>
        <taxon>Liparis</taxon>
    </lineage>
</organism>
<gene>
    <name evidence="2" type="ORF">EYF80_014383</name>
</gene>
<feature type="region of interest" description="Disordered" evidence="1">
    <location>
        <begin position="32"/>
        <end position="73"/>
    </location>
</feature>
<keyword evidence="3" id="KW-1185">Reference proteome</keyword>
<evidence type="ECO:0000313" key="2">
    <source>
        <dbReference type="EMBL" id="TNN75336.1"/>
    </source>
</evidence>